<evidence type="ECO:0000313" key="11">
    <source>
        <dbReference type="EMBL" id="GHP07429.1"/>
    </source>
</evidence>
<dbReference type="Pfam" id="PF00240">
    <property type="entry name" value="ubiquitin"/>
    <property type="match status" value="1"/>
</dbReference>
<dbReference type="Proteomes" id="UP000660262">
    <property type="component" value="Unassembled WGS sequence"/>
</dbReference>
<dbReference type="EMBL" id="BNJQ01000016">
    <property type="protein sequence ID" value="GHP07429.1"/>
    <property type="molecule type" value="Genomic_DNA"/>
</dbReference>
<dbReference type="Pfam" id="PF01805">
    <property type="entry name" value="Surp"/>
    <property type="match status" value="2"/>
</dbReference>
<dbReference type="GO" id="GO:0071013">
    <property type="term" value="C:catalytic step 2 spliceosome"/>
    <property type="evidence" value="ECO:0007669"/>
    <property type="project" value="TreeGrafter"/>
</dbReference>
<dbReference type="Gene3D" id="1.10.10.790">
    <property type="entry name" value="Surp module"/>
    <property type="match status" value="2"/>
</dbReference>
<evidence type="ECO:0000256" key="3">
    <source>
        <dbReference type="ARBA" id="ARBA00022728"/>
    </source>
</evidence>
<dbReference type="InterPro" id="IPR022030">
    <property type="entry name" value="SF3A1_dom"/>
</dbReference>
<evidence type="ECO:0000256" key="4">
    <source>
        <dbReference type="ARBA" id="ARBA00022737"/>
    </source>
</evidence>
<dbReference type="Pfam" id="PF12230">
    <property type="entry name" value="PRP21_like_P"/>
    <property type="match status" value="1"/>
</dbReference>
<keyword evidence="6" id="KW-0539">Nucleus</keyword>
<dbReference type="InterPro" id="IPR029071">
    <property type="entry name" value="Ubiquitin-like_domsf"/>
</dbReference>
<evidence type="ECO:0000256" key="8">
    <source>
        <dbReference type="SAM" id="MobiDB-lite"/>
    </source>
</evidence>
<feature type="coiled-coil region" evidence="7">
    <location>
        <begin position="294"/>
        <end position="321"/>
    </location>
</feature>
<dbReference type="GO" id="GO:0003723">
    <property type="term" value="F:RNA binding"/>
    <property type="evidence" value="ECO:0007669"/>
    <property type="project" value="InterPro"/>
</dbReference>
<feature type="compositionally biased region" description="Low complexity" evidence="8">
    <location>
        <begin position="120"/>
        <end position="134"/>
    </location>
</feature>
<feature type="domain" description="SURP motif" evidence="10">
    <location>
        <begin position="58"/>
        <end position="100"/>
    </location>
</feature>
<evidence type="ECO:0008006" key="13">
    <source>
        <dbReference type="Google" id="ProtNLM"/>
    </source>
</evidence>
<dbReference type="PANTHER" id="PTHR15316">
    <property type="entry name" value="SPLICEOSOME ASSOCIATED PROTEIN 114/SWAP SPLICING FACTOR-RELATED"/>
    <property type="match status" value="1"/>
</dbReference>
<keyword evidence="2" id="KW-0507">mRNA processing</keyword>
<keyword evidence="4" id="KW-0677">Repeat</keyword>
<gene>
    <name evidence="11" type="ORF">PPROV_000617100</name>
</gene>
<dbReference type="AlphaFoldDB" id="A0A830HQX9"/>
<evidence type="ECO:0000259" key="9">
    <source>
        <dbReference type="PROSITE" id="PS50053"/>
    </source>
</evidence>
<evidence type="ECO:0000256" key="5">
    <source>
        <dbReference type="ARBA" id="ARBA00023187"/>
    </source>
</evidence>
<feature type="compositionally biased region" description="Pro residues" evidence="8">
    <location>
        <begin position="594"/>
        <end position="619"/>
    </location>
</feature>
<keyword evidence="5" id="KW-0508">mRNA splicing</keyword>
<evidence type="ECO:0000256" key="6">
    <source>
        <dbReference type="ARBA" id="ARBA00023242"/>
    </source>
</evidence>
<dbReference type="SUPFAM" id="SSF109905">
    <property type="entry name" value="Surp module (SWAP domain)"/>
    <property type="match status" value="2"/>
</dbReference>
<dbReference type="PANTHER" id="PTHR15316:SF1">
    <property type="entry name" value="SPLICING FACTOR 3A SUBUNIT 1"/>
    <property type="match status" value="1"/>
</dbReference>
<dbReference type="PRINTS" id="PR01217">
    <property type="entry name" value="PRICHEXTENSN"/>
</dbReference>
<dbReference type="SMART" id="SM00213">
    <property type="entry name" value="UBQ"/>
    <property type="match status" value="1"/>
</dbReference>
<feature type="domain" description="Ubiquitin-like" evidence="9">
    <location>
        <begin position="675"/>
        <end position="753"/>
    </location>
</feature>
<keyword evidence="3" id="KW-0747">Spliceosome</keyword>
<dbReference type="PROSITE" id="PS50128">
    <property type="entry name" value="SURP"/>
    <property type="match status" value="2"/>
</dbReference>
<dbReference type="InterPro" id="IPR000626">
    <property type="entry name" value="Ubiquitin-like_dom"/>
</dbReference>
<dbReference type="InterPro" id="IPR000061">
    <property type="entry name" value="Surp"/>
</dbReference>
<comment type="subcellular location">
    <subcellularLocation>
        <location evidence="1">Nucleus</location>
    </subcellularLocation>
</comment>
<feature type="compositionally biased region" description="Pro residues" evidence="8">
    <location>
        <begin position="533"/>
        <end position="584"/>
    </location>
</feature>
<name>A0A830HQX9_9CHLO</name>
<dbReference type="OrthoDB" id="447637at2759"/>
<dbReference type="SMART" id="SM00648">
    <property type="entry name" value="SWAP"/>
    <property type="match status" value="2"/>
</dbReference>
<protein>
    <recommendedName>
        <fullName evidence="13">Splicing factor 3A subunit 1</fullName>
    </recommendedName>
</protein>
<dbReference type="GO" id="GO:0005686">
    <property type="term" value="C:U2 snRNP"/>
    <property type="evidence" value="ECO:0007669"/>
    <property type="project" value="TreeGrafter"/>
</dbReference>
<dbReference type="InterPro" id="IPR045146">
    <property type="entry name" value="SF3A1"/>
</dbReference>
<reference evidence="11" key="1">
    <citation type="submission" date="2020-10" db="EMBL/GenBank/DDBJ databases">
        <title>Unveiling of a novel bifunctional photoreceptor, Dualchrome1, isolated from a cosmopolitan green alga.</title>
        <authorList>
            <person name="Suzuki S."/>
            <person name="Kawachi M."/>
        </authorList>
    </citation>
    <scope>NUCLEOTIDE SEQUENCE</scope>
    <source>
        <strain evidence="11">NIES 2893</strain>
    </source>
</reference>
<proteinExistence type="predicted"/>
<keyword evidence="7" id="KW-0175">Coiled coil</keyword>
<accession>A0A830HQX9</accession>
<dbReference type="FunFam" id="1.10.10.790:FF:000002">
    <property type="entry name" value="Splicing factor 3A subunit 1"/>
    <property type="match status" value="1"/>
</dbReference>
<evidence type="ECO:0000256" key="1">
    <source>
        <dbReference type="ARBA" id="ARBA00004123"/>
    </source>
</evidence>
<evidence type="ECO:0000256" key="7">
    <source>
        <dbReference type="SAM" id="Coils"/>
    </source>
</evidence>
<dbReference type="InterPro" id="IPR035967">
    <property type="entry name" value="SWAP/Surp_sf"/>
</dbReference>
<evidence type="ECO:0000256" key="2">
    <source>
        <dbReference type="ARBA" id="ARBA00022664"/>
    </source>
</evidence>
<evidence type="ECO:0000259" key="10">
    <source>
        <dbReference type="PROSITE" id="PS50128"/>
    </source>
</evidence>
<sequence>MSSSQRLALVTTGDDNDGDGNFKSVSFSLPKPSSSSVMSFLGAIPSGVIVPPSDLRLIVDKTARFVARNGPAFESRIQQQQANNAKFSFLLPTDPYHAYYRYMVAIGDAVPAESSDAKQKSQQQQQQPDAQPAQALPPQPPREMYTVHTPEGLTARDVDIIQLAAQASALNGPEFTQALMRREAANPRFLFLRPTHSLHSLFRLMRDAYARVLRPSNETVEQLKEDANNPAAMLQRALKRLEYDRAKAKETSEIENEIAREREIMSAIDWTDFVVVETITFDVDTTGLPPPVTKKDVLRQAREALDAMAAEEAQRENEDAEPQPHILDDEERAMVEEARATEASEQQLAKPTVKIVADAPPGMKVVTNYIPKAKRAAAAGASAAAGAEATVVSPITGEVIPMSKMAEHMRVSLLDPRWKEQKDAMFAKLKTTGRADDDEVARNLVALASTRPDIFGSAEDELAVAVQSAMGSAAADDAPAAPAPPAAAPQAGPAAMAPPPPQLQPPPPAMPPPPSQQQQHAMLPPGMALRMPPAMPPPPMPPPPQPMPPPMPMAPPPQPMPPPMPPPPPQPSFMPLPMPPPPPGVAVEGSSGAPAPPTQPPPPSMPPPPSTTPPPPSTMPPIGSMAPLPPIVPPPPLMPPFTQIPPAAAGQVAMAPPATHQMTDDQFIAAHPGQVTVAIRESSSGRTATIVAPSVGTTVSELKALVSAEFGIAANKQKLSVEGHGFLKDAQTLASYRIASPSVVVELATKERGGRRR</sequence>
<dbReference type="GO" id="GO:0000381">
    <property type="term" value="P:regulation of alternative mRNA splicing, via spliceosome"/>
    <property type="evidence" value="ECO:0007669"/>
    <property type="project" value="TreeGrafter"/>
</dbReference>
<feature type="compositionally biased region" description="Low complexity" evidence="8">
    <location>
        <begin position="516"/>
        <end position="532"/>
    </location>
</feature>
<feature type="domain" description="SURP motif" evidence="10">
    <location>
        <begin position="160"/>
        <end position="202"/>
    </location>
</feature>
<dbReference type="SUPFAM" id="SSF54236">
    <property type="entry name" value="Ubiquitin-like"/>
    <property type="match status" value="1"/>
</dbReference>
<feature type="compositionally biased region" description="Pro residues" evidence="8">
    <location>
        <begin position="496"/>
        <end position="515"/>
    </location>
</feature>
<dbReference type="GO" id="GO:0071004">
    <property type="term" value="C:U2-type prespliceosome"/>
    <property type="evidence" value="ECO:0007669"/>
    <property type="project" value="TreeGrafter"/>
</dbReference>
<feature type="region of interest" description="Disordered" evidence="8">
    <location>
        <begin position="113"/>
        <end position="146"/>
    </location>
</feature>
<dbReference type="GO" id="GO:0045292">
    <property type="term" value="P:mRNA cis splicing, via spliceosome"/>
    <property type="evidence" value="ECO:0007669"/>
    <property type="project" value="InterPro"/>
</dbReference>
<feature type="region of interest" description="Disordered" evidence="8">
    <location>
        <begin position="475"/>
        <end position="626"/>
    </location>
</feature>
<organism evidence="11 12">
    <name type="scientific">Pycnococcus provasolii</name>
    <dbReference type="NCBI Taxonomy" id="41880"/>
    <lineage>
        <taxon>Eukaryota</taxon>
        <taxon>Viridiplantae</taxon>
        <taxon>Chlorophyta</taxon>
        <taxon>Pseudoscourfieldiophyceae</taxon>
        <taxon>Pseudoscourfieldiales</taxon>
        <taxon>Pycnococcaceae</taxon>
        <taxon>Pycnococcus</taxon>
    </lineage>
</organism>
<keyword evidence="12" id="KW-1185">Reference proteome</keyword>
<comment type="caution">
    <text evidence="11">The sequence shown here is derived from an EMBL/GenBank/DDBJ whole genome shotgun (WGS) entry which is preliminary data.</text>
</comment>
<dbReference type="Gene3D" id="3.10.20.90">
    <property type="entry name" value="Phosphatidylinositol 3-kinase Catalytic Subunit, Chain A, domain 1"/>
    <property type="match status" value="1"/>
</dbReference>
<evidence type="ECO:0000313" key="12">
    <source>
        <dbReference type="Proteomes" id="UP000660262"/>
    </source>
</evidence>
<dbReference type="PROSITE" id="PS50053">
    <property type="entry name" value="UBIQUITIN_2"/>
    <property type="match status" value="1"/>
</dbReference>